<reference evidence="1" key="2">
    <citation type="submission" date="2012-12" db="EMBL/GenBank/DDBJ databases">
        <authorList>
            <person name="Gao Y.W."/>
            <person name="Fan S.T."/>
            <person name="Sun H.T."/>
            <person name="Wang Z."/>
            <person name="Gao X.L."/>
            <person name="Li Y.G."/>
            <person name="Wang T.C."/>
            <person name="Zhang K."/>
            <person name="Xu W.W."/>
            <person name="Yu Z.J."/>
            <person name="Xia X.Z."/>
        </authorList>
    </citation>
    <scope>NUCLEOTIDE SEQUENCE</scope>
    <source>
        <strain evidence="1">FR3</strain>
    </source>
</reference>
<accession>A0A0H5S5Q2</accession>
<sequence length="164" mass="18443">MRLKDDERPLLYDRVISTKFLPVIDIPNAARVKLILYNVNDRPIIYKFKCETKALITAEPHASGIIPAHGFNCCLLTWRRAPEINNWKDMKSTSLLMITEFEGRISSSAMCNSTKPPEEHITFKSSLDSVVPRSSGVESRIIAPITGLKHLSNTSQISSKNLMT</sequence>
<evidence type="ECO:0000313" key="1">
    <source>
        <dbReference type="EMBL" id="CRZ23518.1"/>
    </source>
</evidence>
<proteinExistence type="predicted"/>
<dbReference type="WormBase" id="Bm9264">
    <property type="protein sequence ID" value="BM45278"/>
    <property type="gene ID" value="WBGene00229525"/>
</dbReference>
<organism evidence="1">
    <name type="scientific">Brugia malayi</name>
    <name type="common">Filarial nematode worm</name>
    <dbReference type="NCBI Taxonomy" id="6279"/>
    <lineage>
        <taxon>Eukaryota</taxon>
        <taxon>Metazoa</taxon>
        <taxon>Ecdysozoa</taxon>
        <taxon>Nematoda</taxon>
        <taxon>Chromadorea</taxon>
        <taxon>Rhabditida</taxon>
        <taxon>Spirurina</taxon>
        <taxon>Spiruromorpha</taxon>
        <taxon>Filarioidea</taxon>
        <taxon>Onchocercidae</taxon>
        <taxon>Brugia</taxon>
    </lineage>
</organism>
<protein>
    <submittedName>
        <fullName evidence="1">Bm9264</fullName>
    </submittedName>
</protein>
<name>A0A0H5S5Q2_BRUMA</name>
<evidence type="ECO:0000313" key="2">
    <source>
        <dbReference type="WormBase" id="Bm9264"/>
    </source>
</evidence>
<dbReference type="OMA" id="ISSSAMC"/>
<gene>
    <name evidence="1 2" type="ORF">Bm9264</name>
    <name evidence="1" type="ORF">BM_Bm9264</name>
</gene>
<dbReference type="AlphaFoldDB" id="A0A0H5S5Q2"/>
<reference evidence="1" key="1">
    <citation type="journal article" date="2007" name="Science">
        <title>Draft genome of the filarial nematode parasite Brugia malayi.</title>
        <authorList>
            <person name="Ghedin E."/>
            <person name="Wang S."/>
            <person name="Spiro D."/>
            <person name="Caler E."/>
            <person name="Zhao Q."/>
            <person name="Crabtree J."/>
            <person name="Allen J.E."/>
            <person name="Delcher A.L."/>
            <person name="Guiliano D.B."/>
            <person name="Miranda-Saavedra D."/>
            <person name="Angiuoli S.V."/>
            <person name="Creasy T."/>
            <person name="Amedeo P."/>
            <person name="Haas B."/>
            <person name="El-Sayed N.M."/>
            <person name="Wortman J.R."/>
            <person name="Feldblyum T."/>
            <person name="Tallon L."/>
            <person name="Schatz M."/>
            <person name="Shumway M."/>
            <person name="Koo H."/>
            <person name="Salzberg S.L."/>
            <person name="Schobel S."/>
            <person name="Pertea M."/>
            <person name="Pop M."/>
            <person name="White O."/>
            <person name="Barton G.J."/>
            <person name="Carlow C.K."/>
            <person name="Crawford M.J."/>
            <person name="Daub J."/>
            <person name="Dimmic M.W."/>
            <person name="Estes C.F."/>
            <person name="Foster J.M."/>
            <person name="Ganatra M."/>
            <person name="Gregory W.F."/>
            <person name="Johnson N.M."/>
            <person name="Jin J."/>
            <person name="Komuniecki R."/>
            <person name="Korf I."/>
            <person name="Kumar S."/>
            <person name="Laney S."/>
            <person name="Li B.W."/>
            <person name="Li W."/>
            <person name="Lindblom T.H."/>
            <person name="Lustigman S."/>
            <person name="Ma D."/>
            <person name="Maina C.V."/>
            <person name="Martin D.M."/>
            <person name="McCarter J.P."/>
            <person name="McReynolds L."/>
            <person name="Mitreva M."/>
            <person name="Nutman T.B."/>
            <person name="Parkinson J."/>
            <person name="Peregrin-Alvarez J.M."/>
            <person name="Poole C."/>
            <person name="Ren Q."/>
            <person name="Saunders L."/>
            <person name="Sluder A.E."/>
            <person name="Smith K."/>
            <person name="Stanke M."/>
            <person name="Unnasch T.R."/>
            <person name="Ware J."/>
            <person name="Wei A.D."/>
            <person name="Weil G."/>
            <person name="Williams D.J."/>
            <person name="Zhang Y."/>
            <person name="Williams S.A."/>
            <person name="Fraser-Liggett C."/>
            <person name="Slatko B."/>
            <person name="Blaxter M.L."/>
            <person name="Scott A.L."/>
        </authorList>
    </citation>
    <scope>NUCLEOTIDE SEQUENCE</scope>
    <source>
        <strain evidence="1">FR3</strain>
    </source>
</reference>
<dbReference type="EMBL" id="LN856870">
    <property type="protein sequence ID" value="CRZ23518.1"/>
    <property type="molecule type" value="Genomic_DNA"/>
</dbReference>